<protein>
    <submittedName>
        <fullName evidence="2">Inner membrane CreD family protein</fullName>
    </submittedName>
</protein>
<feature type="transmembrane region" description="Helical" evidence="1">
    <location>
        <begin position="407"/>
        <end position="426"/>
    </location>
</feature>
<dbReference type="AlphaFoldDB" id="A0A0B7H863"/>
<dbReference type="InterPro" id="IPR010364">
    <property type="entry name" value="Uncharacterised_IM_CreD"/>
</dbReference>
<dbReference type="EMBL" id="CDOD01000010">
    <property type="protein sequence ID" value="CEN33823.1"/>
    <property type="molecule type" value="Genomic_DNA"/>
</dbReference>
<dbReference type="Proteomes" id="UP000038055">
    <property type="component" value="Unassembled WGS sequence"/>
</dbReference>
<dbReference type="STRING" id="28189.CCYN74_440012"/>
<feature type="transmembrane region" description="Helical" evidence="1">
    <location>
        <begin position="353"/>
        <end position="370"/>
    </location>
</feature>
<dbReference type="Pfam" id="PF06123">
    <property type="entry name" value="CreD"/>
    <property type="match status" value="1"/>
</dbReference>
<keyword evidence="1" id="KW-1133">Transmembrane helix</keyword>
<reference evidence="3" key="1">
    <citation type="submission" date="2015-01" db="EMBL/GenBank/DDBJ databases">
        <authorList>
            <person name="MANFREDI Pablo"/>
        </authorList>
    </citation>
    <scope>NUCLEOTIDE SEQUENCE [LARGE SCALE GENOMIC DNA]</scope>
    <source>
        <strain evidence="3">Ccyn2B</strain>
    </source>
</reference>
<gene>
    <name evidence="2" type="ORF">CCYN2B_180016</name>
</gene>
<dbReference type="PANTHER" id="PTHR30092:SF0">
    <property type="entry name" value="INNER MEMBRANE PROTEIN CRED"/>
    <property type="match status" value="1"/>
</dbReference>
<organism evidence="2 3">
    <name type="scientific">Capnocytophaga cynodegmi</name>
    <dbReference type="NCBI Taxonomy" id="28189"/>
    <lineage>
        <taxon>Bacteria</taxon>
        <taxon>Pseudomonadati</taxon>
        <taxon>Bacteroidota</taxon>
        <taxon>Flavobacteriia</taxon>
        <taxon>Flavobacteriales</taxon>
        <taxon>Flavobacteriaceae</taxon>
        <taxon>Capnocytophaga</taxon>
    </lineage>
</organism>
<feature type="transmembrane region" description="Helical" evidence="1">
    <location>
        <begin position="382"/>
        <end position="401"/>
    </location>
</feature>
<keyword evidence="1" id="KW-0812">Transmembrane</keyword>
<evidence type="ECO:0000256" key="1">
    <source>
        <dbReference type="SAM" id="Phobius"/>
    </source>
</evidence>
<accession>A0A0B7H863</accession>
<dbReference type="NCBIfam" id="NF008712">
    <property type="entry name" value="PRK11715.1-1"/>
    <property type="match status" value="1"/>
</dbReference>
<name>A0A0B7H863_9FLAO</name>
<dbReference type="eggNOG" id="COG4452">
    <property type="taxonomic scope" value="Bacteria"/>
</dbReference>
<evidence type="ECO:0000313" key="3">
    <source>
        <dbReference type="Proteomes" id="UP000038055"/>
    </source>
</evidence>
<keyword evidence="3" id="KW-1185">Reference proteome</keyword>
<feature type="transmembrane region" description="Helical" evidence="1">
    <location>
        <begin position="431"/>
        <end position="450"/>
    </location>
</feature>
<proteinExistence type="predicted"/>
<sequence length="456" mass="52411">METNQKSFLANVLHSNTTRLIMIGALTLFLLIPLFLVKELINERAVRQSEVIREINSKWGNEVFFYGPILKIPYLTYIQSEVYDNKTKTTIIEKTAEEHYAYFFPEELKNVSQVQTEIKKRNNYESVVFTTQMDFSGKYIKPDFSSKGIPDTDILWDKATILIRTTNLSSIKNSVKMLFSDKEYVFEPIYEVQDGEDYSYYSQNNGYRAVSSLETPFFDVKNHFENGNFSFSIKYDGSAKIGIVPIGKVTESTIQSDWKDPSFNGSFLPFQKNITNSGFSADWKILHINRPFSQQAFGSLPDIGKYAFEVDFVIPVDEYQQNERAAKYGFLVIGLTFLIFFLIQTISKIKIHIFQYTMIGLALTMFYTLLISITEHSSFSKAYFIASVMVVLLIGLYSISILKNKKFPMFIVASLSVLYGFIYVIIQLESYALLVGSIGLFLILALVMYVSRKIEW</sequence>
<dbReference type="RefSeq" id="WP_041991139.1">
    <property type="nucleotide sequence ID" value="NZ_CDOD01000010.1"/>
</dbReference>
<dbReference type="PANTHER" id="PTHR30092">
    <property type="entry name" value="INNER MEMBRANE PROTEIN CRED"/>
    <property type="match status" value="1"/>
</dbReference>
<evidence type="ECO:0000313" key="2">
    <source>
        <dbReference type="EMBL" id="CEN33823.1"/>
    </source>
</evidence>
<feature type="transmembrane region" description="Helical" evidence="1">
    <location>
        <begin position="328"/>
        <end position="347"/>
    </location>
</feature>
<dbReference type="PIRSF" id="PIRSF004548">
    <property type="entry name" value="CreD"/>
    <property type="match status" value="1"/>
</dbReference>
<keyword evidence="1" id="KW-0472">Membrane</keyword>
<dbReference type="GO" id="GO:0005886">
    <property type="term" value="C:plasma membrane"/>
    <property type="evidence" value="ECO:0007669"/>
    <property type="project" value="TreeGrafter"/>
</dbReference>
<feature type="transmembrane region" description="Helical" evidence="1">
    <location>
        <begin position="20"/>
        <end position="37"/>
    </location>
</feature>